<dbReference type="PANTHER" id="PTHR30349">
    <property type="entry name" value="PHAGE INTEGRASE-RELATED"/>
    <property type="match status" value="1"/>
</dbReference>
<dbReference type="PANTHER" id="PTHR30349:SF77">
    <property type="entry name" value="TYROSINE RECOMBINASE XERC"/>
    <property type="match status" value="1"/>
</dbReference>
<evidence type="ECO:0000313" key="13">
    <source>
        <dbReference type="Proteomes" id="UP000078447"/>
    </source>
</evidence>
<dbReference type="InterPro" id="IPR044068">
    <property type="entry name" value="CB"/>
</dbReference>
<evidence type="ECO:0000256" key="2">
    <source>
        <dbReference type="ARBA" id="ARBA00022490"/>
    </source>
</evidence>
<evidence type="ECO:0000256" key="3">
    <source>
        <dbReference type="ARBA" id="ARBA00022618"/>
    </source>
</evidence>
<dbReference type="InterPro" id="IPR002104">
    <property type="entry name" value="Integrase_catalytic"/>
</dbReference>
<evidence type="ECO:0000256" key="8">
    <source>
        <dbReference type="ARBA" id="ARBA00023306"/>
    </source>
</evidence>
<evidence type="ECO:0000256" key="5">
    <source>
        <dbReference type="ARBA" id="ARBA00022908"/>
    </source>
</evidence>
<comment type="subcellular location">
    <subcellularLocation>
        <location evidence="1">Cytoplasm</location>
    </subcellularLocation>
</comment>
<feature type="domain" description="Core-binding (CB)" evidence="11">
    <location>
        <begin position="28"/>
        <end position="124"/>
    </location>
</feature>
<dbReference type="Proteomes" id="UP000078447">
    <property type="component" value="Unassembled WGS sequence"/>
</dbReference>
<dbReference type="PROSITE" id="PS51900">
    <property type="entry name" value="CB"/>
    <property type="match status" value="1"/>
</dbReference>
<protein>
    <submittedName>
        <fullName evidence="12">Integrase</fullName>
    </submittedName>
</protein>
<gene>
    <name evidence="12" type="ORF">A3783_05200</name>
</gene>
<keyword evidence="13" id="KW-1185">Reference proteome</keyword>
<accession>A0ABX2VAS7</accession>
<comment type="caution">
    <text evidence="12">The sequence shown here is derived from an EMBL/GenBank/DDBJ whole genome shotgun (WGS) entry which is preliminary data.</text>
</comment>
<keyword evidence="8" id="KW-0131">Cell cycle</keyword>
<proteinExistence type="predicted"/>
<keyword evidence="3" id="KW-0132">Cell division</keyword>
<keyword evidence="7" id="KW-0233">DNA recombination</keyword>
<evidence type="ECO:0000256" key="7">
    <source>
        <dbReference type="ARBA" id="ARBA00023172"/>
    </source>
</evidence>
<keyword evidence="6 9" id="KW-0238">DNA-binding</keyword>
<sequence>MMSLFKNLGKTVKPTPLPAHTMDLPGYVRMPDFIRSYIDHLASKNFSKATMRRYVYDFDSFFQFVAEASGEAIQARDITQDAFLEIDGSGIAAYAEYLALTKQNAPSVINRKLSALQSLFRHLIDIGVLSENPVAKINRPKQAKRDPVYLTKREWDELMQLLPSNVEMNAREAAHYERDRVRDVTLFQLLGYSGMRLSEMTQLTWSAIDFHEGTIRVIGKGNKERVIPLAKPVRVALRKYAAHYSLTMRGAEPIFQKQGKSLSPRAVQHILKRHVDRLRPVLPFLERKQITPHKLRHTFATRLATGGVDVLTIQQLLGHESVATTQVYAHIGDQEKKRAIELFDSER</sequence>
<feature type="domain" description="Tyr recombinase" evidence="10">
    <location>
        <begin position="145"/>
        <end position="341"/>
    </location>
</feature>
<evidence type="ECO:0000259" key="10">
    <source>
        <dbReference type="PROSITE" id="PS51898"/>
    </source>
</evidence>
<evidence type="ECO:0000256" key="1">
    <source>
        <dbReference type="ARBA" id="ARBA00004496"/>
    </source>
</evidence>
<dbReference type="SUPFAM" id="SSF56349">
    <property type="entry name" value="DNA breaking-rejoining enzymes"/>
    <property type="match status" value="1"/>
</dbReference>
<dbReference type="InterPro" id="IPR010998">
    <property type="entry name" value="Integrase_recombinase_N"/>
</dbReference>
<keyword evidence="5" id="KW-0229">DNA integration</keyword>
<dbReference type="InterPro" id="IPR013762">
    <property type="entry name" value="Integrase-like_cat_sf"/>
</dbReference>
<keyword evidence="4" id="KW-0159">Chromosome partition</keyword>
<dbReference type="InterPro" id="IPR011010">
    <property type="entry name" value="DNA_brk_join_enz"/>
</dbReference>
<dbReference type="Gene3D" id="1.10.150.130">
    <property type="match status" value="1"/>
</dbReference>
<evidence type="ECO:0000313" key="12">
    <source>
        <dbReference type="EMBL" id="OAN15337.1"/>
    </source>
</evidence>
<dbReference type="Pfam" id="PF02899">
    <property type="entry name" value="Phage_int_SAM_1"/>
    <property type="match status" value="1"/>
</dbReference>
<dbReference type="PROSITE" id="PS51898">
    <property type="entry name" value="TYR_RECOMBINASE"/>
    <property type="match status" value="1"/>
</dbReference>
<name>A0ABX2VAS7_9BACL</name>
<evidence type="ECO:0000256" key="9">
    <source>
        <dbReference type="PROSITE-ProRule" id="PRU01248"/>
    </source>
</evidence>
<reference evidence="12 13" key="1">
    <citation type="submission" date="2016-03" db="EMBL/GenBank/DDBJ databases">
        <authorList>
            <person name="Cho S.-Y."/>
            <person name="Lim S."/>
            <person name="Kim H."/>
            <person name="Soh E.H."/>
            <person name="Moon J.S."/>
        </authorList>
    </citation>
    <scope>NUCLEOTIDE SEQUENCE [LARGE SCALE GENOMIC DNA]</scope>
    <source>
        <strain evidence="12 13">KCTC 3810</strain>
    </source>
</reference>
<dbReference type="EMBL" id="LVVL01000001">
    <property type="protein sequence ID" value="OAN15337.1"/>
    <property type="molecule type" value="Genomic_DNA"/>
</dbReference>
<organism evidence="12 13">
    <name type="scientific">Exiguobacterium undae</name>
    <dbReference type="NCBI Taxonomy" id="169177"/>
    <lineage>
        <taxon>Bacteria</taxon>
        <taxon>Bacillati</taxon>
        <taxon>Bacillota</taxon>
        <taxon>Bacilli</taxon>
        <taxon>Bacillales</taxon>
        <taxon>Bacillales Family XII. Incertae Sedis</taxon>
        <taxon>Exiguobacterium</taxon>
    </lineage>
</organism>
<dbReference type="Pfam" id="PF00589">
    <property type="entry name" value="Phage_integrase"/>
    <property type="match status" value="1"/>
</dbReference>
<evidence type="ECO:0000256" key="4">
    <source>
        <dbReference type="ARBA" id="ARBA00022829"/>
    </source>
</evidence>
<evidence type="ECO:0000259" key="11">
    <source>
        <dbReference type="PROSITE" id="PS51900"/>
    </source>
</evidence>
<evidence type="ECO:0000256" key="6">
    <source>
        <dbReference type="ARBA" id="ARBA00023125"/>
    </source>
</evidence>
<dbReference type="Gene3D" id="1.10.443.10">
    <property type="entry name" value="Intergrase catalytic core"/>
    <property type="match status" value="1"/>
</dbReference>
<dbReference type="InterPro" id="IPR050090">
    <property type="entry name" value="Tyrosine_recombinase_XerCD"/>
</dbReference>
<keyword evidence="2" id="KW-0963">Cytoplasm</keyword>
<dbReference type="InterPro" id="IPR004107">
    <property type="entry name" value="Integrase_SAM-like_N"/>
</dbReference>